<reference evidence="4 5" key="1">
    <citation type="submission" date="2020-07" db="EMBL/GenBank/DDBJ databases">
        <title>Comparative genomics of pyrophilous fungi reveals a link between fire events and developmental genes.</title>
        <authorList>
            <consortium name="DOE Joint Genome Institute"/>
            <person name="Steindorff A.S."/>
            <person name="Carver A."/>
            <person name="Calhoun S."/>
            <person name="Stillman K."/>
            <person name="Liu H."/>
            <person name="Lipzen A."/>
            <person name="Pangilinan J."/>
            <person name="Labutti K."/>
            <person name="Bruns T.D."/>
            <person name="Grigoriev I.V."/>
        </authorList>
    </citation>
    <scope>NUCLEOTIDE SEQUENCE [LARGE SCALE GENOMIC DNA]</scope>
    <source>
        <strain evidence="4 5">CBS 144469</strain>
    </source>
</reference>
<keyword evidence="5" id="KW-1185">Reference proteome</keyword>
<dbReference type="Pfam" id="PF00656">
    <property type="entry name" value="Peptidase_C14"/>
    <property type="match status" value="1"/>
</dbReference>
<dbReference type="GO" id="GO:0004197">
    <property type="term" value="F:cysteine-type endopeptidase activity"/>
    <property type="evidence" value="ECO:0007669"/>
    <property type="project" value="InterPro"/>
</dbReference>
<evidence type="ECO:0000313" key="5">
    <source>
        <dbReference type="Proteomes" id="UP000521943"/>
    </source>
</evidence>
<dbReference type="Proteomes" id="UP000521943">
    <property type="component" value="Unassembled WGS sequence"/>
</dbReference>
<keyword evidence="2" id="KW-0378">Hydrolase</keyword>
<dbReference type="GO" id="GO:0006508">
    <property type="term" value="P:proteolysis"/>
    <property type="evidence" value="ECO:0007669"/>
    <property type="project" value="InterPro"/>
</dbReference>
<evidence type="ECO:0000259" key="3">
    <source>
        <dbReference type="Pfam" id="PF00656"/>
    </source>
</evidence>
<evidence type="ECO:0000313" key="4">
    <source>
        <dbReference type="EMBL" id="KAF6747373.1"/>
    </source>
</evidence>
<keyword evidence="2" id="KW-0645">Protease</keyword>
<organism evidence="4 5">
    <name type="scientific">Ephemerocybe angulata</name>
    <dbReference type="NCBI Taxonomy" id="980116"/>
    <lineage>
        <taxon>Eukaryota</taxon>
        <taxon>Fungi</taxon>
        <taxon>Dikarya</taxon>
        <taxon>Basidiomycota</taxon>
        <taxon>Agaricomycotina</taxon>
        <taxon>Agaricomycetes</taxon>
        <taxon>Agaricomycetidae</taxon>
        <taxon>Agaricales</taxon>
        <taxon>Agaricineae</taxon>
        <taxon>Psathyrellaceae</taxon>
        <taxon>Ephemerocybe</taxon>
    </lineage>
</organism>
<evidence type="ECO:0000256" key="1">
    <source>
        <dbReference type="ARBA" id="ARBA00022703"/>
    </source>
</evidence>
<dbReference type="AlphaFoldDB" id="A0A8H6HI11"/>
<proteinExistence type="predicted"/>
<protein>
    <recommendedName>
        <fullName evidence="3">Peptidase C14 caspase domain-containing protein</fullName>
    </recommendedName>
</protein>
<accession>A0A8H6HI11</accession>
<dbReference type="Gene3D" id="3.40.50.1460">
    <property type="match status" value="1"/>
</dbReference>
<dbReference type="SUPFAM" id="SSF52129">
    <property type="entry name" value="Caspase-like"/>
    <property type="match status" value="1"/>
</dbReference>
<comment type="caution">
    <text evidence="4">The sequence shown here is derived from an EMBL/GenBank/DDBJ whole genome shotgun (WGS) entry which is preliminary data.</text>
</comment>
<feature type="non-terminal residue" evidence="4">
    <location>
        <position position="1"/>
    </location>
</feature>
<keyword evidence="1" id="KW-0053">Apoptosis</keyword>
<sequence length="148" mass="16599">ISRSRPRLWAVIIGISDYHESSKMAKLSGAVRDADSINDYLQSELMVPRSQIRILRDKQATRAGIIAAFEWLRDLSPPDFKPQDHILIYYAGHVGEVPTKGVQTLIPIDYIPDKQPPISDRTVAALINQIAKKQENNIVGHSAASRRM</sequence>
<dbReference type="OrthoDB" id="3223806at2759"/>
<evidence type="ECO:0000256" key="2">
    <source>
        <dbReference type="ARBA" id="ARBA00022807"/>
    </source>
</evidence>
<keyword evidence="2" id="KW-0788">Thiol protease</keyword>
<dbReference type="GO" id="GO:0006915">
    <property type="term" value="P:apoptotic process"/>
    <property type="evidence" value="ECO:0007669"/>
    <property type="project" value="UniProtKB-KW"/>
</dbReference>
<feature type="domain" description="Peptidase C14 caspase" evidence="3">
    <location>
        <begin position="9"/>
        <end position="129"/>
    </location>
</feature>
<dbReference type="EMBL" id="JACGCI010000082">
    <property type="protein sequence ID" value="KAF6747373.1"/>
    <property type="molecule type" value="Genomic_DNA"/>
</dbReference>
<name>A0A8H6HI11_9AGAR</name>
<gene>
    <name evidence="4" type="ORF">DFP72DRAFT_821874</name>
</gene>
<dbReference type="InterPro" id="IPR029030">
    <property type="entry name" value="Caspase-like_dom_sf"/>
</dbReference>
<dbReference type="InterPro" id="IPR011600">
    <property type="entry name" value="Pept_C14_caspase"/>
</dbReference>